<gene>
    <name evidence="12" type="ORF">TM35_000102430</name>
</gene>
<keyword evidence="13" id="KW-1185">Reference proteome</keyword>
<evidence type="ECO:0000256" key="2">
    <source>
        <dbReference type="ARBA" id="ARBA00006914"/>
    </source>
</evidence>
<dbReference type="OrthoDB" id="2187at2759"/>
<dbReference type="Gene3D" id="3.40.50.300">
    <property type="entry name" value="P-loop containing nucleotide triphosphate hydrolases"/>
    <property type="match status" value="1"/>
</dbReference>
<proteinExistence type="inferred from homology"/>
<comment type="similarity">
    <text evidence="2">Belongs to the AAA ATPase family.</text>
</comment>
<dbReference type="Proteomes" id="UP000192257">
    <property type="component" value="Unassembled WGS sequence"/>
</dbReference>
<evidence type="ECO:0000256" key="7">
    <source>
        <dbReference type="ARBA" id="ARBA00023136"/>
    </source>
</evidence>
<comment type="catalytic activity">
    <reaction evidence="10">
        <text>ATP + H2O = ADP + phosphate + H(+)</text>
        <dbReference type="Rhea" id="RHEA:13065"/>
        <dbReference type="ChEBI" id="CHEBI:15377"/>
        <dbReference type="ChEBI" id="CHEBI:15378"/>
        <dbReference type="ChEBI" id="CHEBI:30616"/>
        <dbReference type="ChEBI" id="CHEBI:43474"/>
        <dbReference type="ChEBI" id="CHEBI:456216"/>
    </reaction>
    <physiologicalReaction direction="left-to-right" evidence="10">
        <dbReference type="Rhea" id="RHEA:13066"/>
    </physiologicalReaction>
</comment>
<name>A0A1X0NZ72_9TRYP</name>
<evidence type="ECO:0000313" key="13">
    <source>
        <dbReference type="Proteomes" id="UP000192257"/>
    </source>
</evidence>
<dbReference type="SMART" id="SM00382">
    <property type="entry name" value="AAA"/>
    <property type="match status" value="1"/>
</dbReference>
<dbReference type="RefSeq" id="XP_028884041.1">
    <property type="nucleotide sequence ID" value="XM_029024734.1"/>
</dbReference>
<dbReference type="InterPro" id="IPR050168">
    <property type="entry name" value="AAA_ATPase_domain"/>
</dbReference>
<reference evidence="12 13" key="1">
    <citation type="submission" date="2017-03" db="EMBL/GenBank/DDBJ databases">
        <title>An alternative strategy for trypanosome survival in the mammalian bloodstream revealed through genome and transcriptome analysis of the ubiquitous bovine parasite Trypanosoma (Megatrypanum) theileri.</title>
        <authorList>
            <person name="Kelly S."/>
            <person name="Ivens A."/>
            <person name="Mott A."/>
            <person name="O'Neill E."/>
            <person name="Emms D."/>
            <person name="Macleod O."/>
            <person name="Voorheis P."/>
            <person name="Matthews J."/>
            <person name="Matthews K."/>
            <person name="Carrington M."/>
        </authorList>
    </citation>
    <scope>NUCLEOTIDE SEQUENCE [LARGE SCALE GENOMIC DNA]</scope>
    <source>
        <strain evidence="12">Edinburgh</strain>
    </source>
</reference>
<evidence type="ECO:0000256" key="8">
    <source>
        <dbReference type="ARBA" id="ARBA00034811"/>
    </source>
</evidence>
<dbReference type="PANTHER" id="PTHR23077:SF9">
    <property type="entry name" value="PEROXISOMAL ATPASE PEX6"/>
    <property type="match status" value="1"/>
</dbReference>
<evidence type="ECO:0000256" key="5">
    <source>
        <dbReference type="ARBA" id="ARBA00022801"/>
    </source>
</evidence>
<dbReference type="InterPro" id="IPR027417">
    <property type="entry name" value="P-loop_NTPase"/>
</dbReference>
<dbReference type="SUPFAM" id="SSF52540">
    <property type="entry name" value="P-loop containing nucleoside triphosphate hydrolases"/>
    <property type="match status" value="1"/>
</dbReference>
<dbReference type="STRING" id="67003.A0A1X0NZ72"/>
<dbReference type="GO" id="GO:0005778">
    <property type="term" value="C:peroxisomal membrane"/>
    <property type="evidence" value="ECO:0007669"/>
    <property type="project" value="TreeGrafter"/>
</dbReference>
<keyword evidence="7" id="KW-0472">Membrane</keyword>
<dbReference type="GO" id="GO:0005524">
    <property type="term" value="F:ATP binding"/>
    <property type="evidence" value="ECO:0007669"/>
    <property type="project" value="UniProtKB-KW"/>
</dbReference>
<comment type="caution">
    <text evidence="12">The sequence shown here is derived from an EMBL/GenBank/DDBJ whole genome shotgun (WGS) entry which is preliminary data.</text>
</comment>
<dbReference type="GO" id="GO:0016558">
    <property type="term" value="P:protein import into peroxisome matrix"/>
    <property type="evidence" value="ECO:0007669"/>
    <property type="project" value="TreeGrafter"/>
</dbReference>
<evidence type="ECO:0000256" key="4">
    <source>
        <dbReference type="ARBA" id="ARBA00022741"/>
    </source>
</evidence>
<dbReference type="Gene3D" id="1.10.8.60">
    <property type="match status" value="1"/>
</dbReference>
<dbReference type="EMBL" id="NBCO01000010">
    <property type="protein sequence ID" value="ORC89975.1"/>
    <property type="molecule type" value="Genomic_DNA"/>
</dbReference>
<keyword evidence="5" id="KW-0378">Hydrolase</keyword>
<keyword evidence="3" id="KW-0962">Peroxisome biogenesis</keyword>
<protein>
    <recommendedName>
        <fullName evidence="8">Peroxisomal ATPase PEX6</fullName>
    </recommendedName>
    <alternativeName>
        <fullName evidence="9">Peroxin-6</fullName>
    </alternativeName>
</protein>
<dbReference type="InterPro" id="IPR003959">
    <property type="entry name" value="ATPase_AAA_core"/>
</dbReference>
<dbReference type="PANTHER" id="PTHR23077">
    <property type="entry name" value="AAA-FAMILY ATPASE"/>
    <property type="match status" value="1"/>
</dbReference>
<organism evidence="12 13">
    <name type="scientific">Trypanosoma theileri</name>
    <dbReference type="NCBI Taxonomy" id="67003"/>
    <lineage>
        <taxon>Eukaryota</taxon>
        <taxon>Discoba</taxon>
        <taxon>Euglenozoa</taxon>
        <taxon>Kinetoplastea</taxon>
        <taxon>Metakinetoplastina</taxon>
        <taxon>Trypanosomatida</taxon>
        <taxon>Trypanosomatidae</taxon>
        <taxon>Trypanosoma</taxon>
    </lineage>
</organism>
<dbReference type="GO" id="GO:0016887">
    <property type="term" value="F:ATP hydrolysis activity"/>
    <property type="evidence" value="ECO:0007669"/>
    <property type="project" value="InterPro"/>
</dbReference>
<keyword evidence="4" id="KW-0547">Nucleotide-binding</keyword>
<dbReference type="AlphaFoldDB" id="A0A1X0NZ72"/>
<evidence type="ECO:0000259" key="11">
    <source>
        <dbReference type="SMART" id="SM00382"/>
    </source>
</evidence>
<sequence length="950" mass="104883">MISPVHLERCILRAETLDDYKRFVVRNNHTDGEQLPLLHKLITQNAEVHLGQVIPACDGCPVNLSVVDLIPATAGVLCETTTVVVLPPPLARETVVEENVQPTGQRDYDEVDSDMCRVILDYSLTGNMTIGSREFFLRTLLLDGALVSLGDDEYTTVFTVSEEEEGERQQQQQQQHYLADVNGVVPPTLRTSPEVFRNIRASLLLDPLPSVVSDEIRYSDSYLNIPLSFFIGIQDDKGTPLTINSTNFDVELELSCAIFVPAWPSFMLTALFGDKYEQLLTLALRASKDILHGRIVGEGDIVILRVTPRSFVEQQLVCTDACEVMLAHVTHIVQGGYAETTKISLLHDGVIAIPLRVSEVRSSSGKSYGVLALNGNGTELLLSLRSSLSFADVTPLFSPFSPLKTFHPQLSLTVGIRNAMDYCYSPSHSSETRIFVIHATKENLPYECIATALGANGIEALIVDLERRSDEEMLELISDYMHSRGEVALIVKNAQELTEHLQILHLFDSNDNKYDDYFCTRVIFLVCESIEAPPPTIAARACNVEGVIKGTNPSDADRFLILSNIFAEAQRLFGLCKSLLLSFDSVASWTVGLSVSDVVAYIQECVSAVRMMPLAEGVYPVLSENVCGSILEKYQKAHGYNLVSTKLQPVRWSDVGGLEDAKRELRETIQLPLLHPELFSSGTKRRTGILFYGPPGCGKTLLAKAVATEMGMNFMSVKGPELINQYVGESERNIRLLFQRARDHSPCILFFDELDALVPARGAAGDAGGAMDRVAAQLLVEMDGAVRGRSDGTAAAAVFVVGATNRPDLLDPALLRPGRFDTLCYLGIPATRHEQRQAITALTRKFNLAKDVDFDTLLDTLSLEYTGADLFALCSDAMMFAVETMLQDAMKDAEITKTTTNTVEENNSNEGPQLVVRMADFLRARSQLKPSVSKEDLKRYESLRTKFNMR</sequence>
<evidence type="ECO:0000256" key="10">
    <source>
        <dbReference type="ARBA" id="ARBA00048778"/>
    </source>
</evidence>
<dbReference type="FunFam" id="3.40.50.300:FF:000109">
    <property type="entry name" value="Peroxisomal biogenesis factor 6"/>
    <property type="match status" value="1"/>
</dbReference>
<dbReference type="InterPro" id="IPR015415">
    <property type="entry name" value="Spast_Vps4_C"/>
</dbReference>
<dbReference type="InterPro" id="IPR003960">
    <property type="entry name" value="ATPase_AAA_CS"/>
</dbReference>
<dbReference type="GeneID" id="39984514"/>
<evidence type="ECO:0000256" key="9">
    <source>
        <dbReference type="ARBA" id="ARBA00034920"/>
    </source>
</evidence>
<dbReference type="VEuPathDB" id="TriTrypDB:TM35_000102430"/>
<comment type="subcellular location">
    <subcellularLocation>
        <location evidence="1">Membrane</location>
    </subcellularLocation>
</comment>
<keyword evidence="6" id="KW-0067">ATP-binding</keyword>
<dbReference type="Pfam" id="PF00004">
    <property type="entry name" value="AAA"/>
    <property type="match status" value="1"/>
</dbReference>
<dbReference type="InterPro" id="IPR003593">
    <property type="entry name" value="AAA+_ATPase"/>
</dbReference>
<dbReference type="GO" id="GO:0005829">
    <property type="term" value="C:cytosol"/>
    <property type="evidence" value="ECO:0007669"/>
    <property type="project" value="TreeGrafter"/>
</dbReference>
<accession>A0A1X0NZ72</accession>
<feature type="domain" description="AAA+ ATPase" evidence="11">
    <location>
        <begin position="685"/>
        <end position="830"/>
    </location>
</feature>
<evidence type="ECO:0000256" key="6">
    <source>
        <dbReference type="ARBA" id="ARBA00022840"/>
    </source>
</evidence>
<evidence type="ECO:0000256" key="1">
    <source>
        <dbReference type="ARBA" id="ARBA00004370"/>
    </source>
</evidence>
<evidence type="ECO:0000256" key="3">
    <source>
        <dbReference type="ARBA" id="ARBA00022593"/>
    </source>
</evidence>
<evidence type="ECO:0000313" key="12">
    <source>
        <dbReference type="EMBL" id="ORC89975.1"/>
    </source>
</evidence>
<dbReference type="PROSITE" id="PS00674">
    <property type="entry name" value="AAA"/>
    <property type="match status" value="1"/>
</dbReference>
<dbReference type="Pfam" id="PF09336">
    <property type="entry name" value="Vps4_C"/>
    <property type="match status" value="1"/>
</dbReference>